<organism evidence="1 2">
    <name type="scientific">Extensimonas vulgaris</name>
    <dbReference type="NCBI Taxonomy" id="1031594"/>
    <lineage>
        <taxon>Bacteria</taxon>
        <taxon>Pseudomonadati</taxon>
        <taxon>Pseudomonadota</taxon>
        <taxon>Betaproteobacteria</taxon>
        <taxon>Burkholderiales</taxon>
        <taxon>Comamonadaceae</taxon>
        <taxon>Extensimonas</taxon>
    </lineage>
</organism>
<keyword evidence="2" id="KW-1185">Reference proteome</keyword>
<accession>A0A369ARP7</accession>
<protein>
    <submittedName>
        <fullName evidence="1">Uncharacterized protein</fullName>
    </submittedName>
</protein>
<gene>
    <name evidence="1" type="ORF">DFR45_101415</name>
</gene>
<proteinExistence type="predicted"/>
<comment type="caution">
    <text evidence="1">The sequence shown here is derived from an EMBL/GenBank/DDBJ whole genome shotgun (WGS) entry which is preliminary data.</text>
</comment>
<dbReference type="AlphaFoldDB" id="A0A369ARP7"/>
<reference evidence="1 2" key="1">
    <citation type="submission" date="2018-07" db="EMBL/GenBank/DDBJ databases">
        <title>Genomic Encyclopedia of Type Strains, Phase IV (KMG-IV): sequencing the most valuable type-strain genomes for metagenomic binning, comparative biology and taxonomic classification.</title>
        <authorList>
            <person name="Goeker M."/>
        </authorList>
    </citation>
    <scope>NUCLEOTIDE SEQUENCE [LARGE SCALE GENOMIC DNA]</scope>
    <source>
        <strain evidence="1 2">DSM 100911</strain>
    </source>
</reference>
<sequence length="78" mass="8538">MRMNARFEGQAERQLDFLAEATGLGVSEVLPTCVQRFDEQVRAQRSGRAHFSAFVGRGRGRSDIAGSYKTRLAPGAHG</sequence>
<dbReference type="RefSeq" id="WP_114482016.1">
    <property type="nucleotide sequence ID" value="NZ_QPJU01000001.1"/>
</dbReference>
<evidence type="ECO:0000313" key="1">
    <source>
        <dbReference type="EMBL" id="RCX11881.1"/>
    </source>
</evidence>
<dbReference type="OrthoDB" id="8908296at2"/>
<dbReference type="EMBL" id="QPJU01000001">
    <property type="protein sequence ID" value="RCX11881.1"/>
    <property type="molecule type" value="Genomic_DNA"/>
</dbReference>
<dbReference type="Proteomes" id="UP000252174">
    <property type="component" value="Unassembled WGS sequence"/>
</dbReference>
<name>A0A369ARP7_9BURK</name>
<evidence type="ECO:0000313" key="2">
    <source>
        <dbReference type="Proteomes" id="UP000252174"/>
    </source>
</evidence>